<evidence type="ECO:0000313" key="5">
    <source>
        <dbReference type="EMBL" id="KAG7475176.1"/>
    </source>
</evidence>
<dbReference type="PANTHER" id="PTHR46013">
    <property type="entry name" value="VASCULAR CELL ADHESION MOLECULE 1"/>
    <property type="match status" value="1"/>
</dbReference>
<evidence type="ECO:0000256" key="1">
    <source>
        <dbReference type="SAM" id="MobiDB-lite"/>
    </source>
</evidence>
<feature type="domain" description="Ig-like" evidence="4">
    <location>
        <begin position="1136"/>
        <end position="1225"/>
    </location>
</feature>
<keyword evidence="3" id="KW-0732">Signal</keyword>
<feature type="region of interest" description="Disordered" evidence="1">
    <location>
        <begin position="560"/>
        <end position="582"/>
    </location>
</feature>
<feature type="transmembrane region" description="Helical" evidence="2">
    <location>
        <begin position="500"/>
        <end position="522"/>
    </location>
</feature>
<evidence type="ECO:0000256" key="3">
    <source>
        <dbReference type="SAM" id="SignalP"/>
    </source>
</evidence>
<dbReference type="Pfam" id="PF07686">
    <property type="entry name" value="V-set"/>
    <property type="match status" value="1"/>
</dbReference>
<sequence length="1350" mass="148314">MLAGALVLGIILTALPGIQSRWSVTFSRKEICVWAGTTVTLPCRYDYPSGHTVKRVMWFRVSAEGRREFTHHTDTNQISLSYRGRTRYIGGSYSSCSVQIRGVKLSDAGQYHFRFETDQQLGRWTSPDTISLDVTDLQVQVHPARPANMFGFGETVYVGCQASGCAAPGRSLALYRNGINLGSYEKWMIITRFDRQQAGAYTCRPIPPQNVQSPSVSLALGHGPHSTSIAVFPGGEVTEGGSVTLTCSSDAAPPVESFAWFKDMESGSIPDSFRPRLHLSQLKYTDRGEYFCVARNSLGTDRSQPLLLNVTYSPKSTHVLVSPRGDIREGSYVNLSCVSQANPLANRYAWYHILGDQVLAKGTFQNLTFTSVRAHHAGQYYCTASNGLGYQSSPVATLAVLYPPKNTSVLARPSSVVDAGRPLTLMCSSQGNPVVDNFTWHRLSLDGGSVQSWGSKSGPVFTFSEVGPGESGQYYCEARNRIGAHRSPVLTVRVRGRLKVIALASAVGVSAALITLTVAIMISKNMHRVDMESAEVVNKRPSVTADTMFYESAQQTFPVRKGKMSDIPEEPEDLSDSSHPSIVPLKDAPPIPEVETCNPASTYITVHYSRLSSSDQVQLVPEHKRQCVHWSTSTISSTAKALSHFPPQLNEMSAFVTVLPFARQGLRKPETLNMPYLHSSGSHTRILKLSVVLRSMKATRGPAADWKSCLCTVLHVSPVFLSVFYHIKYIIAIIFFSQSVCCSWLRSMMGYFILMILVFTPGVWSGYWKVTLKSQCALKGTSVVIKCDYDYPYGHTVTEVHWLKWSVTSQPKLVPLSDLPSPPDFKYVGNKYGNCDLKINNVRPMDEGLYYFSFVTTRDTWSSKYSAHLTVRELTAFVRPTTVSEGYNVRLICESGCPSRPGITWFRDGQRVSKPQFWARREDAGTYQCAVVGQETARSASVALNVHYAPKNVTLSISSPADIVRGSSVTFSCSCEANPPVTHEGYSLYKGEQWVSLGQTHTIFDIQPSHSGLYHCQATNSISWMGIDVVKSTEIHLDVQYVPKNVTLSISSPADIIRGSSVTFTCSCEANPPVTHEGYSLYKDEQWVSLGQTHTIFDMQPSNSGLYHCQARNSISWMGIDMGKSTEIHLDVQYEPMNVSGSVEPQQVAEGGSVNLTCSSVANPAADSYTWYWRRTHSANSNSILQVGSGQMLSLHSVEASHSGLYFCQARNSVGENNSTEVLLTMETMNQGSQSHLIIAGLAGLIVLVALVTALLLFWKKLRAQNAVSGSRVNGLISSVREDQLDNIYANITVPSSPPLTSTSDEADVIYSTVTIKHKATNVPPHIKSKAEAEEEDSVIYAAVAKSRGS</sequence>
<keyword evidence="5" id="KW-0675">Receptor</keyword>
<name>A0AAV6PT39_SOLSE</name>
<feature type="domain" description="Ig-like" evidence="4">
    <location>
        <begin position="314"/>
        <end position="399"/>
    </location>
</feature>
<dbReference type="Proteomes" id="UP000693946">
    <property type="component" value="Linkage Group LG9"/>
</dbReference>
<dbReference type="EMBL" id="JAGKHQ010000021">
    <property type="protein sequence ID" value="KAG7475176.1"/>
    <property type="molecule type" value="Genomic_DNA"/>
</dbReference>
<keyword evidence="2" id="KW-0812">Transmembrane</keyword>
<gene>
    <name evidence="5" type="ORF">JOB18_025984</name>
</gene>
<feature type="transmembrane region" description="Helical" evidence="2">
    <location>
        <begin position="1237"/>
        <end position="1259"/>
    </location>
</feature>
<evidence type="ECO:0000313" key="6">
    <source>
        <dbReference type="Proteomes" id="UP000693946"/>
    </source>
</evidence>
<dbReference type="CDD" id="cd00096">
    <property type="entry name" value="Ig"/>
    <property type="match status" value="3"/>
</dbReference>
<dbReference type="Pfam" id="PF13895">
    <property type="entry name" value="Ig_2"/>
    <property type="match status" value="4"/>
</dbReference>
<keyword evidence="2" id="KW-0472">Membrane</keyword>
<protein>
    <submittedName>
        <fullName evidence="5">B-cell receptor CD22-like</fullName>
    </submittedName>
</protein>
<evidence type="ECO:0000259" key="4">
    <source>
        <dbReference type="PROSITE" id="PS50835"/>
    </source>
</evidence>
<proteinExistence type="predicted"/>
<keyword evidence="2" id="KW-1133">Transmembrane helix</keyword>
<feature type="domain" description="Ig-like" evidence="4">
    <location>
        <begin position="950"/>
        <end position="1021"/>
    </location>
</feature>
<feature type="signal peptide" evidence="3">
    <location>
        <begin position="1"/>
        <end position="20"/>
    </location>
</feature>
<feature type="domain" description="Ig-like" evidence="4">
    <location>
        <begin position="224"/>
        <end position="311"/>
    </location>
</feature>
<comment type="caution">
    <text evidence="5">The sequence shown here is derived from an EMBL/GenBank/DDBJ whole genome shotgun (WGS) entry which is preliminary data.</text>
</comment>
<feature type="transmembrane region" description="Helical" evidence="2">
    <location>
        <begin position="752"/>
        <end position="770"/>
    </location>
</feature>
<organism evidence="5 6">
    <name type="scientific">Solea senegalensis</name>
    <name type="common">Senegalese sole</name>
    <dbReference type="NCBI Taxonomy" id="28829"/>
    <lineage>
        <taxon>Eukaryota</taxon>
        <taxon>Metazoa</taxon>
        <taxon>Chordata</taxon>
        <taxon>Craniata</taxon>
        <taxon>Vertebrata</taxon>
        <taxon>Euteleostomi</taxon>
        <taxon>Actinopterygii</taxon>
        <taxon>Neopterygii</taxon>
        <taxon>Teleostei</taxon>
        <taxon>Neoteleostei</taxon>
        <taxon>Acanthomorphata</taxon>
        <taxon>Carangaria</taxon>
        <taxon>Pleuronectiformes</taxon>
        <taxon>Pleuronectoidei</taxon>
        <taxon>Soleidae</taxon>
        <taxon>Solea</taxon>
    </lineage>
</organism>
<feature type="domain" description="Ig-like" evidence="4">
    <location>
        <begin position="404"/>
        <end position="491"/>
    </location>
</feature>
<dbReference type="InterPro" id="IPR003599">
    <property type="entry name" value="Ig_sub"/>
</dbReference>
<dbReference type="InterPro" id="IPR007110">
    <property type="entry name" value="Ig-like_dom"/>
</dbReference>
<evidence type="ECO:0000256" key="2">
    <source>
        <dbReference type="SAM" id="Phobius"/>
    </source>
</evidence>
<feature type="domain" description="Ig-like" evidence="4">
    <location>
        <begin position="1043"/>
        <end position="1114"/>
    </location>
</feature>
<accession>A0AAV6PT39</accession>
<dbReference type="InterPro" id="IPR003598">
    <property type="entry name" value="Ig_sub2"/>
</dbReference>
<reference evidence="5 6" key="1">
    <citation type="journal article" date="2021" name="Sci. Rep.">
        <title>Chromosome anchoring in Senegalese sole (Solea senegalensis) reveals sex-associated markers and genome rearrangements in flatfish.</title>
        <authorList>
            <person name="Guerrero-Cozar I."/>
            <person name="Gomez-Garrido J."/>
            <person name="Berbel C."/>
            <person name="Martinez-Blanch J.F."/>
            <person name="Alioto T."/>
            <person name="Claros M.G."/>
            <person name="Gagnaire P.A."/>
            <person name="Manchado M."/>
        </authorList>
    </citation>
    <scope>NUCLEOTIDE SEQUENCE [LARGE SCALE GENOMIC DNA]</scope>
    <source>
        <strain evidence="5">Sse05_10M</strain>
    </source>
</reference>
<dbReference type="Pfam" id="PF13927">
    <property type="entry name" value="Ig_3"/>
    <property type="match status" value="2"/>
</dbReference>
<dbReference type="PANTHER" id="PTHR46013:SF8">
    <property type="entry name" value="B-CELL RECEPTOR CD22-RELATED"/>
    <property type="match status" value="1"/>
</dbReference>
<feature type="domain" description="Ig-like" evidence="4">
    <location>
        <begin position="872"/>
        <end position="945"/>
    </location>
</feature>
<feature type="chain" id="PRO_5043406200" evidence="3">
    <location>
        <begin position="21"/>
        <end position="1350"/>
    </location>
</feature>
<keyword evidence="6" id="KW-1185">Reference proteome</keyword>
<dbReference type="InterPro" id="IPR013106">
    <property type="entry name" value="Ig_V-set"/>
</dbReference>
<dbReference type="SMART" id="SM00408">
    <property type="entry name" value="IGc2"/>
    <property type="match status" value="8"/>
</dbReference>
<feature type="domain" description="Ig-like" evidence="4">
    <location>
        <begin position="127"/>
        <end position="219"/>
    </location>
</feature>
<dbReference type="SMART" id="SM00409">
    <property type="entry name" value="IG"/>
    <property type="match status" value="10"/>
</dbReference>
<dbReference type="PROSITE" id="PS50835">
    <property type="entry name" value="IG_LIKE"/>
    <property type="match status" value="8"/>
</dbReference>